<dbReference type="Gene3D" id="3.10.105.10">
    <property type="entry name" value="Dipeptide-binding Protein, Domain 3"/>
    <property type="match status" value="1"/>
</dbReference>
<dbReference type="InterPro" id="IPR000914">
    <property type="entry name" value="SBP_5_dom"/>
</dbReference>
<keyword evidence="4 5" id="KW-0732">Signal</keyword>
<dbReference type="SUPFAM" id="SSF53850">
    <property type="entry name" value="Periplasmic binding protein-like II"/>
    <property type="match status" value="1"/>
</dbReference>
<dbReference type="RefSeq" id="WP_330134480.1">
    <property type="nucleotide sequence ID" value="NZ_JAUTXY010000007.1"/>
</dbReference>
<reference evidence="7 8" key="1">
    <citation type="submission" date="2023-07" db="EMBL/GenBank/DDBJ databases">
        <authorList>
            <person name="Girao M."/>
            <person name="Carvalho M.F."/>
        </authorList>
    </citation>
    <scope>NUCLEOTIDE SEQUENCE [LARGE SCALE GENOMIC DNA]</scope>
    <source>
        <strain evidence="7 8">YIM65754</strain>
    </source>
</reference>
<dbReference type="EMBL" id="JAUTXY010000007">
    <property type="protein sequence ID" value="MEE2059241.1"/>
    <property type="molecule type" value="Genomic_DNA"/>
</dbReference>
<evidence type="ECO:0000256" key="2">
    <source>
        <dbReference type="ARBA" id="ARBA00005695"/>
    </source>
</evidence>
<accession>A0ABU7LCG8</accession>
<feature type="domain" description="Solute-binding protein family 5" evidence="6">
    <location>
        <begin position="91"/>
        <end position="438"/>
    </location>
</feature>
<evidence type="ECO:0000313" key="8">
    <source>
        <dbReference type="Proteomes" id="UP001336020"/>
    </source>
</evidence>
<evidence type="ECO:0000256" key="3">
    <source>
        <dbReference type="ARBA" id="ARBA00022448"/>
    </source>
</evidence>
<dbReference type="Pfam" id="PF00496">
    <property type="entry name" value="SBP_bac_5"/>
    <property type="match status" value="1"/>
</dbReference>
<feature type="signal peptide" evidence="5">
    <location>
        <begin position="1"/>
        <end position="27"/>
    </location>
</feature>
<sequence>MVMWQRGKNATRGRVALCVLSTALVLAACGAPSSDEQSAGVPDPDATLIVAWSLPVTGQLDPHNSVNYLFDFPFLSLVYDRLTQVVSGPDVAPMLAESWDFGNDGMAVDFRLRTDATFHGGGAVDATAVKRSLDRARDPQQSKTAGTLSMIDHIEAVDATTVRIVTNRPAWDLPQVLSTTEAAIIDPALLDSGESPAQKAAGSGPYVISDVRVGDRIVYQRAAEYWDPEAQKSATIELWGITDSNARLNAYRSGQVDMTYVPSSHYRDAESIVRQPGHEFHRFSAGSFYSLDLNVASAEFADPRVRRALNYAIDREGINESLLNGACAPTTQPLSPGFPGSSPEAEGRYAYDPERARQLLAEAGASELSFDIMHVAGLAPYPQLVTAVQSQLADIGVSSEILATDPSALIPGFSAGQAPAALIDRNVRATAPSSLLGLYVNTPRYPGGVPDDFRKKITDSLDPAISGDERLSLVQQASDQASAEAFEVPICSPATMVLFNSDVTGVEEMAQADFQGIYDPRYLGKTK</sequence>
<dbReference type="PROSITE" id="PS51257">
    <property type="entry name" value="PROKAR_LIPOPROTEIN"/>
    <property type="match status" value="1"/>
</dbReference>
<comment type="caution">
    <text evidence="7">The sequence shown here is derived from an EMBL/GenBank/DDBJ whole genome shotgun (WGS) entry which is preliminary data.</text>
</comment>
<dbReference type="InterPro" id="IPR039424">
    <property type="entry name" value="SBP_5"/>
</dbReference>
<evidence type="ECO:0000256" key="4">
    <source>
        <dbReference type="ARBA" id="ARBA00022729"/>
    </source>
</evidence>
<dbReference type="PIRSF" id="PIRSF002741">
    <property type="entry name" value="MppA"/>
    <property type="match status" value="1"/>
</dbReference>
<evidence type="ECO:0000256" key="5">
    <source>
        <dbReference type="SAM" id="SignalP"/>
    </source>
</evidence>
<dbReference type="InterPro" id="IPR030678">
    <property type="entry name" value="Peptide/Ni-bd"/>
</dbReference>
<evidence type="ECO:0000256" key="1">
    <source>
        <dbReference type="ARBA" id="ARBA00004196"/>
    </source>
</evidence>
<comment type="subcellular location">
    <subcellularLocation>
        <location evidence="1">Cell envelope</location>
    </subcellularLocation>
</comment>
<organism evidence="7 8">
    <name type="scientific">Rhodococcus artemisiae</name>
    <dbReference type="NCBI Taxonomy" id="714159"/>
    <lineage>
        <taxon>Bacteria</taxon>
        <taxon>Bacillati</taxon>
        <taxon>Actinomycetota</taxon>
        <taxon>Actinomycetes</taxon>
        <taxon>Mycobacteriales</taxon>
        <taxon>Nocardiaceae</taxon>
        <taxon>Rhodococcus</taxon>
    </lineage>
</organism>
<comment type="similarity">
    <text evidence="2">Belongs to the bacterial solute-binding protein 5 family.</text>
</comment>
<dbReference type="PANTHER" id="PTHR30290">
    <property type="entry name" value="PERIPLASMIC BINDING COMPONENT OF ABC TRANSPORTER"/>
    <property type="match status" value="1"/>
</dbReference>
<dbReference type="PANTHER" id="PTHR30290:SF10">
    <property type="entry name" value="PERIPLASMIC OLIGOPEPTIDE-BINDING PROTEIN-RELATED"/>
    <property type="match status" value="1"/>
</dbReference>
<evidence type="ECO:0000313" key="7">
    <source>
        <dbReference type="EMBL" id="MEE2059241.1"/>
    </source>
</evidence>
<keyword evidence="8" id="KW-1185">Reference proteome</keyword>
<protein>
    <submittedName>
        <fullName evidence="7">ABC transporter substrate-binding protein</fullName>
    </submittedName>
</protein>
<name>A0ABU7LCG8_9NOCA</name>
<proteinExistence type="inferred from homology"/>
<feature type="chain" id="PRO_5045254858" evidence="5">
    <location>
        <begin position="28"/>
        <end position="527"/>
    </location>
</feature>
<evidence type="ECO:0000259" key="6">
    <source>
        <dbReference type="Pfam" id="PF00496"/>
    </source>
</evidence>
<dbReference type="Proteomes" id="UP001336020">
    <property type="component" value="Unassembled WGS sequence"/>
</dbReference>
<gene>
    <name evidence="7" type="ORF">Q7514_17110</name>
</gene>
<keyword evidence="3" id="KW-0813">Transport</keyword>
<dbReference type="Gene3D" id="3.40.190.10">
    <property type="entry name" value="Periplasmic binding protein-like II"/>
    <property type="match status" value="1"/>
</dbReference>